<comment type="caution">
    <text evidence="2">The sequence shown here is derived from an EMBL/GenBank/DDBJ whole genome shotgun (WGS) entry which is preliminary data.</text>
</comment>
<sequence>MYGPDGDDGDVDSDVDGNEGDGGSDDNNDNDGDNSGDGAGGNDGDRSDDNDDGGYGDCHVDHDSDDDADEDNNEDNHGGDDYDHYVGGGVYDDEDDRDGCDDDDDGNDDDESINEFHWNLQVTNSSSVMPIGRKMLQLDKFLERYRLKTLLMALISLSAILFLYQGLIGVHKSSPYFECKNIKGTLPFLSTDFTFTSLSPTFGQRRHVIKTNRGKVFAMKRAFRPKSLPTDKGLQGPYVKLNSSLERFQYSETVECLDRRREDCQTKTRRIRSKALEQKYIDNMVIRDNMNFQSLLPAISTTMSPSDLTPSRLLVTPLITLPSAFKIPKSSSSAPPATTSGPLTSPSSTTQRPSSSSLLTTSGSLTSSSSSSSSTTQTVLSSVLSLSSTASSFSSPTSSLKSFSTPISSKSSYRFLLASPFIGLYTPLSLLPSLSLPKLFPSSMVSQSSKSPLTFSEFLSSSSVYRPLSKSSAIPTFKTKVNATDKDSKPMVLTHSSQYSPFSYNSSRGLITRPAALYSQILNAQGASNLTPRFKPMRSRFQQRKQRSLHSVPYEFSKTLNERVEYRYGLSTVNNLKHKDEMQSHLLSTLSSKFKEKRNANLGDLNIYDNKTGHNVENEGGTKLLQLLSRKLVSNYNQNTILIIQPESGTIKKTNDHLNKKSEQVPQSDQSVEKKAKTIESLDQSTRESVGVSSSWCKAIYDEHVISRLLQIDCRGVQFRDVASSIRLKIPSVEKL</sequence>
<gene>
    <name evidence="2" type="ORF">PoB_003280500</name>
</gene>
<evidence type="ECO:0000256" key="1">
    <source>
        <dbReference type="SAM" id="MobiDB-lite"/>
    </source>
</evidence>
<proteinExistence type="predicted"/>
<name>A0AAV4AHQ2_9GAST</name>
<feature type="region of interest" description="Disordered" evidence="1">
    <location>
        <begin position="655"/>
        <end position="684"/>
    </location>
</feature>
<feature type="compositionally biased region" description="Basic and acidic residues" evidence="1">
    <location>
        <begin position="671"/>
        <end position="680"/>
    </location>
</feature>
<dbReference type="AlphaFoldDB" id="A0AAV4AHQ2"/>
<feature type="region of interest" description="Disordered" evidence="1">
    <location>
        <begin position="328"/>
        <end position="374"/>
    </location>
</feature>
<feature type="compositionally biased region" description="Basic and acidic residues" evidence="1">
    <location>
        <begin position="74"/>
        <end position="84"/>
    </location>
</feature>
<feature type="compositionally biased region" description="Acidic residues" evidence="1">
    <location>
        <begin position="91"/>
        <end position="112"/>
    </location>
</feature>
<reference evidence="2 3" key="1">
    <citation type="journal article" date="2021" name="Elife">
        <title>Chloroplast acquisition without the gene transfer in kleptoplastic sea slugs, Plakobranchus ocellatus.</title>
        <authorList>
            <person name="Maeda T."/>
            <person name="Takahashi S."/>
            <person name="Yoshida T."/>
            <person name="Shimamura S."/>
            <person name="Takaki Y."/>
            <person name="Nagai Y."/>
            <person name="Toyoda A."/>
            <person name="Suzuki Y."/>
            <person name="Arimoto A."/>
            <person name="Ishii H."/>
            <person name="Satoh N."/>
            <person name="Nishiyama T."/>
            <person name="Hasebe M."/>
            <person name="Maruyama T."/>
            <person name="Minagawa J."/>
            <person name="Obokata J."/>
            <person name="Shigenobu S."/>
        </authorList>
    </citation>
    <scope>NUCLEOTIDE SEQUENCE [LARGE SCALE GENOMIC DNA]</scope>
</reference>
<feature type="region of interest" description="Disordered" evidence="1">
    <location>
        <begin position="1"/>
        <end position="112"/>
    </location>
</feature>
<protein>
    <submittedName>
        <fullName evidence="2">Uncharacterized protein</fullName>
    </submittedName>
</protein>
<dbReference type="Proteomes" id="UP000735302">
    <property type="component" value="Unassembled WGS sequence"/>
</dbReference>
<feature type="compositionally biased region" description="Acidic residues" evidence="1">
    <location>
        <begin position="1"/>
        <end position="34"/>
    </location>
</feature>
<dbReference type="EMBL" id="BLXT01003772">
    <property type="protein sequence ID" value="GFO06300.1"/>
    <property type="molecule type" value="Genomic_DNA"/>
</dbReference>
<feature type="compositionally biased region" description="Acidic residues" evidence="1">
    <location>
        <begin position="63"/>
        <end position="73"/>
    </location>
</feature>
<keyword evidence="3" id="KW-1185">Reference proteome</keyword>
<evidence type="ECO:0000313" key="2">
    <source>
        <dbReference type="EMBL" id="GFO06300.1"/>
    </source>
</evidence>
<organism evidence="2 3">
    <name type="scientific">Plakobranchus ocellatus</name>
    <dbReference type="NCBI Taxonomy" id="259542"/>
    <lineage>
        <taxon>Eukaryota</taxon>
        <taxon>Metazoa</taxon>
        <taxon>Spiralia</taxon>
        <taxon>Lophotrochozoa</taxon>
        <taxon>Mollusca</taxon>
        <taxon>Gastropoda</taxon>
        <taxon>Heterobranchia</taxon>
        <taxon>Euthyneura</taxon>
        <taxon>Panpulmonata</taxon>
        <taxon>Sacoglossa</taxon>
        <taxon>Placobranchoidea</taxon>
        <taxon>Plakobranchidae</taxon>
        <taxon>Plakobranchus</taxon>
    </lineage>
</organism>
<evidence type="ECO:0000313" key="3">
    <source>
        <dbReference type="Proteomes" id="UP000735302"/>
    </source>
</evidence>
<accession>A0AAV4AHQ2</accession>